<feature type="transmembrane region" description="Helical" evidence="6">
    <location>
        <begin position="255"/>
        <end position="275"/>
    </location>
</feature>
<dbReference type="InterPro" id="IPR018076">
    <property type="entry name" value="T2SS_GspF_dom"/>
</dbReference>
<feature type="transmembrane region" description="Helical" evidence="6">
    <location>
        <begin position="74"/>
        <end position="96"/>
    </location>
</feature>
<evidence type="ECO:0000313" key="9">
    <source>
        <dbReference type="Proteomes" id="UP001589788"/>
    </source>
</evidence>
<sequence>MTAVLLAAFGVILGSGGLTLSVLQVRRAGRRDPEVGATAWAWLARGAGLVGLGDRLRWAADLLGVPGPKLARQVARASAVGAAGGLASGVLGMVTVAPAELLGALGLVGIGVVAGGSLGAGTAVVGLVRRAERVRQGMVEATGAYLDLVGLHLAGGAGLEQSLTGAASALDHDLGRRLWVALEAAARRGEAPWEALARVGATVDSPSLVELATAVTVAGTEGAQIRRSLAAKARSLRQRQLAEVEAVERAAGERLFVPSSLLLLGFLVLVGYPALARILHGL</sequence>
<evidence type="ECO:0000259" key="7">
    <source>
        <dbReference type="Pfam" id="PF00482"/>
    </source>
</evidence>
<evidence type="ECO:0000256" key="3">
    <source>
        <dbReference type="ARBA" id="ARBA00022692"/>
    </source>
</evidence>
<accession>A0ABV6C261</accession>
<feature type="domain" description="Type II secretion system protein GspF" evidence="7">
    <location>
        <begin position="146"/>
        <end position="273"/>
    </location>
</feature>
<comment type="subcellular location">
    <subcellularLocation>
        <location evidence="1">Cell membrane</location>
        <topology evidence="1">Multi-pass membrane protein</topology>
    </subcellularLocation>
</comment>
<proteinExistence type="predicted"/>
<dbReference type="PANTHER" id="PTHR35007:SF1">
    <property type="entry name" value="PILUS ASSEMBLY PROTEIN"/>
    <property type="match status" value="1"/>
</dbReference>
<protein>
    <submittedName>
        <fullName evidence="8">Type II secretion system F family protein</fullName>
    </submittedName>
</protein>
<dbReference type="Pfam" id="PF00482">
    <property type="entry name" value="T2SSF"/>
    <property type="match status" value="1"/>
</dbReference>
<evidence type="ECO:0000256" key="2">
    <source>
        <dbReference type="ARBA" id="ARBA00022475"/>
    </source>
</evidence>
<keyword evidence="3 6" id="KW-0812">Transmembrane</keyword>
<gene>
    <name evidence="8" type="ORF">ACFFRE_06445</name>
</gene>
<evidence type="ECO:0000313" key="8">
    <source>
        <dbReference type="EMBL" id="MFC0081783.1"/>
    </source>
</evidence>
<evidence type="ECO:0000256" key="6">
    <source>
        <dbReference type="SAM" id="Phobius"/>
    </source>
</evidence>
<feature type="transmembrane region" description="Helical" evidence="6">
    <location>
        <begin position="102"/>
        <end position="128"/>
    </location>
</feature>
<evidence type="ECO:0000256" key="5">
    <source>
        <dbReference type="ARBA" id="ARBA00023136"/>
    </source>
</evidence>
<reference evidence="8 9" key="1">
    <citation type="submission" date="2024-09" db="EMBL/GenBank/DDBJ databases">
        <authorList>
            <person name="Sun Q."/>
            <person name="Mori K."/>
        </authorList>
    </citation>
    <scope>NUCLEOTIDE SEQUENCE [LARGE SCALE GENOMIC DNA]</scope>
    <source>
        <strain evidence="8 9">JCM 15389</strain>
    </source>
</reference>
<keyword evidence="5 6" id="KW-0472">Membrane</keyword>
<dbReference type="EMBL" id="JBHLYQ010000047">
    <property type="protein sequence ID" value="MFC0081783.1"/>
    <property type="molecule type" value="Genomic_DNA"/>
</dbReference>
<dbReference type="Proteomes" id="UP001589788">
    <property type="component" value="Unassembled WGS sequence"/>
</dbReference>
<dbReference type="RefSeq" id="WP_377789058.1">
    <property type="nucleotide sequence ID" value="NZ_JBHLYQ010000047.1"/>
</dbReference>
<organism evidence="8 9">
    <name type="scientific">Aciditerrimonas ferrireducens</name>
    <dbReference type="NCBI Taxonomy" id="667306"/>
    <lineage>
        <taxon>Bacteria</taxon>
        <taxon>Bacillati</taxon>
        <taxon>Actinomycetota</taxon>
        <taxon>Acidimicrobiia</taxon>
        <taxon>Acidimicrobiales</taxon>
        <taxon>Acidimicrobiaceae</taxon>
        <taxon>Aciditerrimonas</taxon>
    </lineage>
</organism>
<keyword evidence="9" id="KW-1185">Reference proteome</keyword>
<evidence type="ECO:0000256" key="1">
    <source>
        <dbReference type="ARBA" id="ARBA00004651"/>
    </source>
</evidence>
<name>A0ABV6C261_9ACTN</name>
<dbReference type="PANTHER" id="PTHR35007">
    <property type="entry name" value="INTEGRAL MEMBRANE PROTEIN-RELATED"/>
    <property type="match status" value="1"/>
</dbReference>
<keyword evidence="4 6" id="KW-1133">Transmembrane helix</keyword>
<keyword evidence="2" id="KW-1003">Cell membrane</keyword>
<evidence type="ECO:0000256" key="4">
    <source>
        <dbReference type="ARBA" id="ARBA00022989"/>
    </source>
</evidence>
<comment type="caution">
    <text evidence="8">The sequence shown here is derived from an EMBL/GenBank/DDBJ whole genome shotgun (WGS) entry which is preliminary data.</text>
</comment>